<dbReference type="InterPro" id="IPR052998">
    <property type="entry name" value="Hetero-Diels-Alderase-like"/>
</dbReference>
<dbReference type="Pfam" id="PF08450">
    <property type="entry name" value="SGL"/>
    <property type="match status" value="1"/>
</dbReference>
<evidence type="ECO:0000259" key="2">
    <source>
        <dbReference type="Pfam" id="PF08450"/>
    </source>
</evidence>
<sequence length="342" mass="36375">MLLWAILLAVLALASPVHGAKQLAAGLPLSHRVVYQFPNHTWLENIFVRSNGDLLVTVLMPSAALIQISDPSSAEPTVSIVHNFTSVDGLLGIAETKHDVFTVTGGNFTGIGAQVNGTFSAWEVDLNGSDMYNNKNVNLITSMKPVAFMNGLTSLPENPTTVLIADSALGVVWRLDTLTGRFNKALDFLDMKVVPGSPLAIGINGIRISNDTLYFTNSFERTIYRVKIDKTGGVAMGAAMEKFVQIKEAIFLDDFAIGSDGVIWAVENVANRLFAVRPDGSYEVVEGGINQTTVAGDTAAAFGRGKTDQKTLYVVTSGAQAGPVNGTYVEGGKVVAVDTSGY</sequence>
<accession>A0A1J7J5S1</accession>
<feature type="domain" description="SMP-30/Gluconolactonase/LRE-like region" evidence="2">
    <location>
        <begin position="204"/>
        <end position="317"/>
    </location>
</feature>
<gene>
    <name evidence="3" type="ORF">CONLIGDRAFT_389394</name>
</gene>
<reference evidence="3 4" key="1">
    <citation type="submission" date="2016-10" db="EMBL/GenBank/DDBJ databases">
        <title>Draft genome sequence of Coniochaeta ligniaria NRRL30616, a lignocellulolytic fungus for bioabatement of inhibitors in plant biomass hydrolysates.</title>
        <authorList>
            <consortium name="DOE Joint Genome Institute"/>
            <person name="Jimenez D.J."/>
            <person name="Hector R.E."/>
            <person name="Riley R."/>
            <person name="Sun H."/>
            <person name="Grigoriev I.V."/>
            <person name="Van Elsas J.D."/>
            <person name="Nichols N.N."/>
        </authorList>
    </citation>
    <scope>NUCLEOTIDE SEQUENCE [LARGE SCALE GENOMIC DNA]</scope>
    <source>
        <strain evidence="3 4">NRRL 30616</strain>
    </source>
</reference>
<dbReference type="PANTHER" id="PTHR42060">
    <property type="entry name" value="NHL REPEAT-CONTAINING PROTEIN-RELATED"/>
    <property type="match status" value="1"/>
</dbReference>
<dbReference type="SUPFAM" id="SSF63829">
    <property type="entry name" value="Calcium-dependent phosphotriesterase"/>
    <property type="match status" value="1"/>
</dbReference>
<feature type="signal peptide" evidence="1">
    <location>
        <begin position="1"/>
        <end position="19"/>
    </location>
</feature>
<dbReference type="EMBL" id="KV875098">
    <property type="protein sequence ID" value="OIW28641.1"/>
    <property type="molecule type" value="Genomic_DNA"/>
</dbReference>
<dbReference type="OrthoDB" id="9977941at2759"/>
<keyword evidence="4" id="KW-1185">Reference proteome</keyword>
<dbReference type="AlphaFoldDB" id="A0A1J7J5S1"/>
<feature type="chain" id="PRO_5012724156" description="SMP-30/Gluconolactonase/LRE-like region domain-containing protein" evidence="1">
    <location>
        <begin position="20"/>
        <end position="342"/>
    </location>
</feature>
<evidence type="ECO:0000313" key="3">
    <source>
        <dbReference type="EMBL" id="OIW28641.1"/>
    </source>
</evidence>
<organism evidence="3 4">
    <name type="scientific">Coniochaeta ligniaria NRRL 30616</name>
    <dbReference type="NCBI Taxonomy" id="1408157"/>
    <lineage>
        <taxon>Eukaryota</taxon>
        <taxon>Fungi</taxon>
        <taxon>Dikarya</taxon>
        <taxon>Ascomycota</taxon>
        <taxon>Pezizomycotina</taxon>
        <taxon>Sordariomycetes</taxon>
        <taxon>Sordariomycetidae</taxon>
        <taxon>Coniochaetales</taxon>
        <taxon>Coniochaetaceae</taxon>
        <taxon>Coniochaeta</taxon>
    </lineage>
</organism>
<dbReference type="PANTHER" id="PTHR42060:SF1">
    <property type="entry name" value="NHL REPEAT-CONTAINING PROTEIN"/>
    <property type="match status" value="1"/>
</dbReference>
<name>A0A1J7J5S1_9PEZI</name>
<dbReference type="InParanoid" id="A0A1J7J5S1"/>
<evidence type="ECO:0000256" key="1">
    <source>
        <dbReference type="SAM" id="SignalP"/>
    </source>
</evidence>
<keyword evidence="1" id="KW-0732">Signal</keyword>
<dbReference type="InterPro" id="IPR013658">
    <property type="entry name" value="SGL"/>
</dbReference>
<dbReference type="Gene3D" id="2.120.10.30">
    <property type="entry name" value="TolB, C-terminal domain"/>
    <property type="match status" value="1"/>
</dbReference>
<dbReference type="STRING" id="1408157.A0A1J7J5S1"/>
<evidence type="ECO:0000313" key="4">
    <source>
        <dbReference type="Proteomes" id="UP000182658"/>
    </source>
</evidence>
<proteinExistence type="predicted"/>
<protein>
    <recommendedName>
        <fullName evidence="2">SMP-30/Gluconolactonase/LRE-like region domain-containing protein</fullName>
    </recommendedName>
</protein>
<dbReference type="Proteomes" id="UP000182658">
    <property type="component" value="Unassembled WGS sequence"/>
</dbReference>
<dbReference type="InterPro" id="IPR011042">
    <property type="entry name" value="6-blade_b-propeller_TolB-like"/>
</dbReference>